<evidence type="ECO:0008006" key="2">
    <source>
        <dbReference type="Google" id="ProtNLM"/>
    </source>
</evidence>
<protein>
    <recommendedName>
        <fullName evidence="2">Angiotensin-converting enzyme 2</fullName>
    </recommendedName>
</protein>
<name>A0A6N2N351_SALVM</name>
<dbReference type="PANTHER" id="PTHR31871">
    <property type="entry name" value="OS02G0137100 PROTEIN"/>
    <property type="match status" value="1"/>
</dbReference>
<evidence type="ECO:0000313" key="1">
    <source>
        <dbReference type="EMBL" id="VFU61248.1"/>
    </source>
</evidence>
<dbReference type="AlphaFoldDB" id="A0A6N2N351"/>
<dbReference type="PANTHER" id="PTHR31871:SF5">
    <property type="entry name" value="TRANSMEMBRANE PROTEIN"/>
    <property type="match status" value="1"/>
</dbReference>
<dbReference type="InterPro" id="IPR006476">
    <property type="entry name" value="CHP01589_pln"/>
</dbReference>
<proteinExistence type="predicted"/>
<organism evidence="1">
    <name type="scientific">Salix viminalis</name>
    <name type="common">Common osier</name>
    <name type="synonym">Basket willow</name>
    <dbReference type="NCBI Taxonomy" id="40686"/>
    <lineage>
        <taxon>Eukaryota</taxon>
        <taxon>Viridiplantae</taxon>
        <taxon>Streptophyta</taxon>
        <taxon>Embryophyta</taxon>
        <taxon>Tracheophyta</taxon>
        <taxon>Spermatophyta</taxon>
        <taxon>Magnoliopsida</taxon>
        <taxon>eudicotyledons</taxon>
        <taxon>Gunneridae</taxon>
        <taxon>Pentapetalae</taxon>
        <taxon>rosids</taxon>
        <taxon>fabids</taxon>
        <taxon>Malpighiales</taxon>
        <taxon>Salicaceae</taxon>
        <taxon>Saliceae</taxon>
        <taxon>Salix</taxon>
    </lineage>
</organism>
<accession>A0A6N2N351</accession>
<sequence length="97" mass="11783">MMYHYGHHRRPPPCLRCHPHGYIRMVQHLIERCLLLQMSRNQCLKALAKHARVHPLVTLTVWRELQKENRDFFQAYFQFNFSKANTSRRARTVLLIR</sequence>
<gene>
    <name evidence="1" type="ORF">SVIM_LOCUS457943</name>
</gene>
<dbReference type="Pfam" id="PF09713">
    <property type="entry name" value="A_thal_3526"/>
    <property type="match status" value="1"/>
</dbReference>
<reference evidence="1" key="1">
    <citation type="submission" date="2019-03" db="EMBL/GenBank/DDBJ databases">
        <authorList>
            <person name="Mank J."/>
            <person name="Almeida P."/>
        </authorList>
    </citation>
    <scope>NUCLEOTIDE SEQUENCE</scope>
    <source>
        <strain evidence="1">78183</strain>
    </source>
</reference>
<dbReference type="EMBL" id="CAADRP010002107">
    <property type="protein sequence ID" value="VFU61248.1"/>
    <property type="molecule type" value="Genomic_DNA"/>
</dbReference>
<dbReference type="NCBIfam" id="TIGR01589">
    <property type="entry name" value="A_thal_3526"/>
    <property type="match status" value="1"/>
</dbReference>